<feature type="compositionally biased region" description="Basic and acidic residues" evidence="1">
    <location>
        <begin position="690"/>
        <end position="704"/>
    </location>
</feature>
<feature type="region of interest" description="Disordered" evidence="1">
    <location>
        <begin position="195"/>
        <end position="226"/>
    </location>
</feature>
<feature type="compositionally biased region" description="Polar residues" evidence="1">
    <location>
        <begin position="706"/>
        <end position="728"/>
    </location>
</feature>
<keyword evidence="3" id="KW-1185">Reference proteome</keyword>
<feature type="compositionally biased region" description="Basic and acidic residues" evidence="1">
    <location>
        <begin position="195"/>
        <end position="208"/>
    </location>
</feature>
<feature type="compositionally biased region" description="Low complexity" evidence="1">
    <location>
        <begin position="566"/>
        <end position="576"/>
    </location>
</feature>
<feature type="region of interest" description="Disordered" evidence="1">
    <location>
        <begin position="616"/>
        <end position="749"/>
    </location>
</feature>
<dbReference type="EMBL" id="KL584985">
    <property type="protein sequence ID" value="KEQ83076.1"/>
    <property type="molecule type" value="Genomic_DNA"/>
</dbReference>
<protein>
    <submittedName>
        <fullName evidence="2">Uncharacterized protein</fullName>
    </submittedName>
</protein>
<organism evidence="2 3">
    <name type="scientific">Aureobasidium pullulans EXF-150</name>
    <dbReference type="NCBI Taxonomy" id="1043002"/>
    <lineage>
        <taxon>Eukaryota</taxon>
        <taxon>Fungi</taxon>
        <taxon>Dikarya</taxon>
        <taxon>Ascomycota</taxon>
        <taxon>Pezizomycotina</taxon>
        <taxon>Dothideomycetes</taxon>
        <taxon>Dothideomycetidae</taxon>
        <taxon>Dothideales</taxon>
        <taxon>Saccotheciaceae</taxon>
        <taxon>Aureobasidium</taxon>
    </lineage>
</organism>
<dbReference type="Proteomes" id="UP000030706">
    <property type="component" value="Unassembled WGS sequence"/>
</dbReference>
<feature type="compositionally biased region" description="Basic and acidic residues" evidence="1">
    <location>
        <begin position="733"/>
        <end position="744"/>
    </location>
</feature>
<dbReference type="RefSeq" id="XP_029759263.1">
    <property type="nucleotide sequence ID" value="XM_029903886.1"/>
</dbReference>
<feature type="compositionally biased region" description="Polar residues" evidence="1">
    <location>
        <begin position="672"/>
        <end position="681"/>
    </location>
</feature>
<evidence type="ECO:0000313" key="3">
    <source>
        <dbReference type="Proteomes" id="UP000030706"/>
    </source>
</evidence>
<dbReference type="GeneID" id="40746192"/>
<evidence type="ECO:0000256" key="1">
    <source>
        <dbReference type="SAM" id="MobiDB-lite"/>
    </source>
</evidence>
<reference evidence="2 3" key="1">
    <citation type="journal article" date="2014" name="BMC Genomics">
        <title>Genome sequencing of four Aureobasidium pullulans varieties: biotechnological potential, stress tolerance, and description of new species.</title>
        <authorList>
            <person name="Gostin Ar C."/>
            <person name="Ohm R.A."/>
            <person name="Kogej T."/>
            <person name="Sonjak S."/>
            <person name="Turk M."/>
            <person name="Zajc J."/>
            <person name="Zalar P."/>
            <person name="Grube M."/>
            <person name="Sun H."/>
            <person name="Han J."/>
            <person name="Sharma A."/>
            <person name="Chiniquy J."/>
            <person name="Ngan C.Y."/>
            <person name="Lipzen A."/>
            <person name="Barry K."/>
            <person name="Grigoriev I.V."/>
            <person name="Gunde-Cimerman N."/>
        </authorList>
    </citation>
    <scope>NUCLEOTIDE SEQUENCE [LARGE SCALE GENOMIC DNA]</scope>
    <source>
        <strain evidence="2 3">EXF-150</strain>
    </source>
</reference>
<gene>
    <name evidence="2" type="ORF">M438DRAFT_336419</name>
</gene>
<accession>A0A074Y896</accession>
<feature type="region of interest" description="Disordered" evidence="1">
    <location>
        <begin position="548"/>
        <end position="591"/>
    </location>
</feature>
<name>A0A074Y896_AURPU</name>
<dbReference type="AlphaFoldDB" id="A0A074Y896"/>
<proteinExistence type="predicted"/>
<evidence type="ECO:0000313" key="2">
    <source>
        <dbReference type="EMBL" id="KEQ83076.1"/>
    </source>
</evidence>
<dbReference type="HOGENOM" id="CLU_362072_0_0_1"/>
<sequence length="772" mass="86709">MGSTPNYTNLRPLGHGPDAITHNRIVVSNMLQTPEAHSPSRWQDAADMIDEHLSNGARLDGTYLRAEDVELQEYIAAALRSMRPHQTRDSDIKVIQLLSIGRTSIAGGGFTTPMTSDETVIRGRGMIRRGDNRQGYLDKVPKRYHRRADHDRVMVYECNRYKDSVLFSAQTMTGMETSSRGKSPNELMYFDAAEEHLERSPEHEKKPAPELPPPAKKSRKETEDNKLLEKCPTNHESNINTATKHKIRRLIDAPAMPIPDIGIQSATKADVWRWIILMGLTVNAPPLSTEMFIAIRFHLFMLWAKRWDLVPWKHMTEERTKLHALISMSEEASVHECLYMSVKQLEDSGPQHGDRITNPDWTFGDAVIFLPIHPLPHLLRDKRKPSAVELWKAMDYPTADTAGSTRSGGVLADGRRAAIKKMCDLFLTDWTPYINGTHDATAFEFIRGSDNSYGGFWRFTVQGLCLRWLSLPREINSLAHRIHEPDSSISTFWDGTTASACDLWYDRMDRLSLAVGEFKKKCMIGYHPELDEDLRPANSQQGRQEIEDQNYENHSPPSLTGEDQDMAAASDDSMSDPINTAETLPDHTIFSGNEEAYSIPLVTEDNEVGHIQPSAQTINSDQEMAEPEGESGGITEVSSAPITETVEVEHGDPRPSPLNDTPEDVDMLEFHPNTTSSQNLNPALEEDDDRNPRGKSDELGDHDAPTTGSTPHMHSVEDMTTSTNSGEPSSEVGDIHDQPVKQENDDQDMEWTVLIPYGRWNGFGDDEVLGWI</sequence>